<accession>W0LD76</accession>
<organism evidence="1 2">
    <name type="scientific">Chania multitudinisentens RB-25</name>
    <dbReference type="NCBI Taxonomy" id="1441930"/>
    <lineage>
        <taxon>Bacteria</taxon>
        <taxon>Pseudomonadati</taxon>
        <taxon>Pseudomonadota</taxon>
        <taxon>Gammaproteobacteria</taxon>
        <taxon>Enterobacterales</taxon>
        <taxon>Yersiniaceae</taxon>
        <taxon>Chania</taxon>
    </lineage>
</organism>
<dbReference type="AlphaFoldDB" id="W0LD76"/>
<dbReference type="EMBL" id="CP007044">
    <property type="protein sequence ID" value="AHG20344.1"/>
    <property type="molecule type" value="Genomic_DNA"/>
</dbReference>
<dbReference type="InterPro" id="IPR024787">
    <property type="entry name" value="EcsC"/>
</dbReference>
<dbReference type="HOGENOM" id="CLU_087895_1_0_6"/>
<evidence type="ECO:0000313" key="1">
    <source>
        <dbReference type="EMBL" id="AHG20344.1"/>
    </source>
</evidence>
<dbReference type="Proteomes" id="UP000019030">
    <property type="component" value="Chromosome"/>
</dbReference>
<dbReference type="eggNOG" id="ENOG502ZAV8">
    <property type="taxonomic scope" value="Bacteria"/>
</dbReference>
<sequence>MEQDKALTVGKVQKALDWAYDKAVNGVTGLDSAQDIAESYMKKGGSQVDCVNALIRWQNTKAGTSGFVTGLGGAITLPVAIPANITSVMYIQIRMIAAIAHIGGYDLKDDNVRAFVYLCLCGNAAKDILKEAGIKIGMQLTRSAIRNVSGEVIKAINRAVGFRLLTKFGQKGGINLVKLVPLAGGIVGGAFDGISTNIIGNLARQTFIERDSQSIIDEASTLDN</sequence>
<keyword evidence="2" id="KW-1185">Reference proteome</keyword>
<protein>
    <submittedName>
        <fullName evidence="1">EcsC family protein</fullName>
    </submittedName>
</protein>
<reference evidence="1 2" key="2">
    <citation type="submission" date="2015-03" db="EMBL/GenBank/DDBJ databases">
        <authorList>
            <person name="Chan K.-G."/>
        </authorList>
    </citation>
    <scope>NUCLEOTIDE SEQUENCE [LARGE SCALE GENOMIC DNA]</scope>
    <source>
        <strain evidence="1 2">RB-25</strain>
    </source>
</reference>
<dbReference type="STRING" id="1441930.Z042_12380"/>
<gene>
    <name evidence="1" type="ORF">Z042_12380</name>
</gene>
<evidence type="ECO:0000313" key="2">
    <source>
        <dbReference type="Proteomes" id="UP000019030"/>
    </source>
</evidence>
<dbReference type="OrthoDB" id="1425703at2"/>
<dbReference type="Pfam" id="PF12787">
    <property type="entry name" value="EcsC"/>
    <property type="match status" value="1"/>
</dbReference>
<dbReference type="PATRIC" id="fig|1441930.4.peg.2463"/>
<proteinExistence type="predicted"/>
<reference evidence="1 2" key="1">
    <citation type="submission" date="2014-01" db="EMBL/GenBank/DDBJ databases">
        <title>Isolation of Serratia multitudinisentens RB-25 from Ex-Landfill site.</title>
        <authorList>
            <person name="Robson E.H.J."/>
        </authorList>
    </citation>
    <scope>NUCLEOTIDE SEQUENCE [LARGE SCALE GENOMIC DNA]</scope>
    <source>
        <strain evidence="1 2">RB-25</strain>
    </source>
</reference>
<dbReference type="KEGG" id="sfo:Z042_12380"/>
<name>W0LD76_9GAMM</name>
<dbReference type="RefSeq" id="WP_024912833.1">
    <property type="nucleotide sequence ID" value="NZ_CP007044.2"/>
</dbReference>